<feature type="domain" description="HTH araC/xylS-type" evidence="2">
    <location>
        <begin position="84"/>
        <end position="180"/>
    </location>
</feature>
<gene>
    <name evidence="3" type="ORF">F2P44_26745</name>
</gene>
<dbReference type="Pfam" id="PF12833">
    <property type="entry name" value="HTH_18"/>
    <property type="match status" value="1"/>
</dbReference>
<dbReference type="SMART" id="SM00342">
    <property type="entry name" value="HTH_ARAC"/>
    <property type="match status" value="1"/>
</dbReference>
<dbReference type="PANTHER" id="PTHR47894">
    <property type="entry name" value="HTH-TYPE TRANSCRIPTIONAL REGULATOR GADX"/>
    <property type="match status" value="1"/>
</dbReference>
<dbReference type="InterPro" id="IPR018060">
    <property type="entry name" value="HTH_AraC"/>
</dbReference>
<evidence type="ECO:0000313" key="3">
    <source>
        <dbReference type="EMBL" id="NHZ82845.1"/>
    </source>
</evidence>
<evidence type="ECO:0000313" key="4">
    <source>
        <dbReference type="Proteomes" id="UP000621455"/>
    </source>
</evidence>
<proteinExistence type="predicted"/>
<keyword evidence="1" id="KW-0238">DNA-binding</keyword>
<comment type="caution">
    <text evidence="3">The sequence shown here is derived from an EMBL/GenBank/DDBJ whole genome shotgun (WGS) entry which is preliminary data.</text>
</comment>
<dbReference type="EMBL" id="WHJG01000039">
    <property type="protein sequence ID" value="NHZ82845.1"/>
    <property type="molecule type" value="Genomic_DNA"/>
</dbReference>
<name>A0ABX0NBL4_9BURK</name>
<reference evidence="3 4" key="1">
    <citation type="submission" date="2019-10" db="EMBL/GenBank/DDBJ databases">
        <title>Taxonomy of Antarctic Massilia spp.: description of Massilia rubra sp. nov., Massilia aquatica sp. nov., Massilia mucilaginosa sp. nov., Massilia frigida sp. nov. isolated from streams, lakes and regoliths.</title>
        <authorList>
            <person name="Holochova P."/>
            <person name="Sedlacek I."/>
            <person name="Kralova S."/>
            <person name="Maslanova I."/>
            <person name="Busse H.-J."/>
            <person name="Stankova E."/>
            <person name="Vrbovska V."/>
            <person name="Kovarovic V."/>
            <person name="Bartak M."/>
            <person name="Svec P."/>
            <person name="Pantucek R."/>
        </authorList>
    </citation>
    <scope>NUCLEOTIDE SEQUENCE [LARGE SCALE GENOMIC DNA]</scope>
    <source>
        <strain evidence="3 4">CCM 8695</strain>
    </source>
</reference>
<sequence>MSLTQQAIVPLALRFRHSAQGAVQRYVDCFGLVPQFGADANMMILWSDDLQLALPYADEALCRVNAEYADRQHAGLPETGYGASYAVLWLATQPLGSVGLGDLAEALGMSVRNLQRALHGERSSWTRLLDEARRAALSGMLKEGCSLDAAAQRLGYHDASSVGRAARRWFGQAPKRWVKGL</sequence>
<dbReference type="RefSeq" id="WP_167091524.1">
    <property type="nucleotide sequence ID" value="NZ_WHJG01000039.1"/>
</dbReference>
<dbReference type="PROSITE" id="PS01124">
    <property type="entry name" value="HTH_ARAC_FAMILY_2"/>
    <property type="match status" value="1"/>
</dbReference>
<organism evidence="3 4">
    <name type="scientific">Massilia frigida</name>
    <dbReference type="NCBI Taxonomy" id="2609281"/>
    <lineage>
        <taxon>Bacteria</taxon>
        <taxon>Pseudomonadati</taxon>
        <taxon>Pseudomonadota</taxon>
        <taxon>Betaproteobacteria</taxon>
        <taxon>Burkholderiales</taxon>
        <taxon>Oxalobacteraceae</taxon>
        <taxon>Telluria group</taxon>
        <taxon>Massilia</taxon>
    </lineage>
</organism>
<dbReference type="Gene3D" id="1.10.10.60">
    <property type="entry name" value="Homeodomain-like"/>
    <property type="match status" value="1"/>
</dbReference>
<protein>
    <submittedName>
        <fullName evidence="3">Helix-turn-helix domain-containing protein</fullName>
    </submittedName>
</protein>
<dbReference type="Proteomes" id="UP000621455">
    <property type="component" value="Unassembled WGS sequence"/>
</dbReference>
<evidence type="ECO:0000256" key="1">
    <source>
        <dbReference type="ARBA" id="ARBA00023125"/>
    </source>
</evidence>
<dbReference type="PANTHER" id="PTHR47894:SF4">
    <property type="entry name" value="HTH-TYPE TRANSCRIPTIONAL REGULATOR GADX"/>
    <property type="match status" value="1"/>
</dbReference>
<evidence type="ECO:0000259" key="2">
    <source>
        <dbReference type="PROSITE" id="PS01124"/>
    </source>
</evidence>
<accession>A0ABX0NBL4</accession>
<keyword evidence="4" id="KW-1185">Reference proteome</keyword>